<dbReference type="InterPro" id="IPR051476">
    <property type="entry name" value="Bac_ResReg_Asp_Phosphatase"/>
</dbReference>
<feature type="compositionally biased region" description="Basic and acidic residues" evidence="6">
    <location>
        <begin position="69"/>
        <end position="81"/>
    </location>
</feature>
<keyword evidence="2" id="KW-0963">Cytoplasm</keyword>
<protein>
    <recommendedName>
        <fullName evidence="5">Tetratricopeptide repeat protein 29</fullName>
    </recommendedName>
</protein>
<proteinExistence type="predicted"/>
<evidence type="ECO:0000256" key="5">
    <source>
        <dbReference type="ARBA" id="ARBA00040665"/>
    </source>
</evidence>
<comment type="subcellular location">
    <subcellularLocation>
        <location evidence="1">Cytoplasm</location>
    </subcellularLocation>
</comment>
<dbReference type="HOGENOM" id="CLU_596439_0_0_1"/>
<evidence type="ECO:0000256" key="2">
    <source>
        <dbReference type="ARBA" id="ARBA00022490"/>
    </source>
</evidence>
<dbReference type="GO" id="GO:0005929">
    <property type="term" value="C:cilium"/>
    <property type="evidence" value="ECO:0007669"/>
    <property type="project" value="TreeGrafter"/>
</dbReference>
<dbReference type="PANTHER" id="PTHR46630:SF1">
    <property type="entry name" value="TETRATRICOPEPTIDE REPEAT PROTEIN 29"/>
    <property type="match status" value="1"/>
</dbReference>
<dbReference type="GO" id="GO:0003341">
    <property type="term" value="P:cilium movement"/>
    <property type="evidence" value="ECO:0007669"/>
    <property type="project" value="TreeGrafter"/>
</dbReference>
<evidence type="ECO:0000256" key="1">
    <source>
        <dbReference type="ARBA" id="ARBA00004496"/>
    </source>
</evidence>
<feature type="compositionally biased region" description="Polar residues" evidence="6">
    <location>
        <begin position="57"/>
        <end position="66"/>
    </location>
</feature>
<dbReference type="PANTHER" id="PTHR46630">
    <property type="entry name" value="TETRATRICOPEPTIDE REPEAT PROTEIN 29"/>
    <property type="match status" value="1"/>
</dbReference>
<evidence type="ECO:0000256" key="3">
    <source>
        <dbReference type="ARBA" id="ARBA00022737"/>
    </source>
</evidence>
<dbReference type="AlphaFoldDB" id="F0WZW7"/>
<reference evidence="7" key="2">
    <citation type="submission" date="2011-02" db="EMBL/GenBank/DDBJ databases">
        <authorList>
            <person name="MacLean D."/>
        </authorList>
    </citation>
    <scope>NUCLEOTIDE SEQUENCE</scope>
</reference>
<organism evidence="7">
    <name type="scientific">Albugo laibachii Nc14</name>
    <dbReference type="NCBI Taxonomy" id="890382"/>
    <lineage>
        <taxon>Eukaryota</taxon>
        <taxon>Sar</taxon>
        <taxon>Stramenopiles</taxon>
        <taxon>Oomycota</taxon>
        <taxon>Peronosporomycetes</taxon>
        <taxon>Albuginales</taxon>
        <taxon>Albuginaceae</taxon>
        <taxon>Albugo</taxon>
    </lineage>
</organism>
<evidence type="ECO:0000313" key="7">
    <source>
        <dbReference type="EMBL" id="CCA27046.1"/>
    </source>
</evidence>
<keyword evidence="4" id="KW-0802">TPR repeat</keyword>
<feature type="region of interest" description="Disordered" evidence="6">
    <location>
        <begin position="19"/>
        <end position="81"/>
    </location>
</feature>
<dbReference type="GO" id="GO:0005737">
    <property type="term" value="C:cytoplasm"/>
    <property type="evidence" value="ECO:0007669"/>
    <property type="project" value="UniProtKB-SubCell"/>
</dbReference>
<dbReference type="EMBL" id="FR824489">
    <property type="protein sequence ID" value="CCA27046.1"/>
    <property type="molecule type" value="Genomic_DNA"/>
</dbReference>
<dbReference type="SUPFAM" id="SSF48452">
    <property type="entry name" value="TPR-like"/>
    <property type="match status" value="1"/>
</dbReference>
<dbReference type="Gene3D" id="1.25.40.10">
    <property type="entry name" value="Tetratricopeptide repeat domain"/>
    <property type="match status" value="1"/>
</dbReference>
<name>F0WZW7_9STRA</name>
<keyword evidence="3" id="KW-0677">Repeat</keyword>
<evidence type="ECO:0000256" key="6">
    <source>
        <dbReference type="SAM" id="MobiDB-lite"/>
    </source>
</evidence>
<reference evidence="7" key="1">
    <citation type="journal article" date="2011" name="PLoS Biol.">
        <title>Gene gain and loss during evolution of obligate parasitism in the white rust pathogen of Arabidopsis thaliana.</title>
        <authorList>
            <person name="Kemen E."/>
            <person name="Gardiner A."/>
            <person name="Schultz-Larsen T."/>
            <person name="Kemen A.C."/>
            <person name="Balmuth A.L."/>
            <person name="Robert-Seilaniantz A."/>
            <person name="Bailey K."/>
            <person name="Holub E."/>
            <person name="Studholme D.J."/>
            <person name="Maclean D."/>
            <person name="Jones J.D."/>
        </authorList>
    </citation>
    <scope>NUCLEOTIDE SEQUENCE</scope>
</reference>
<sequence length="459" mass="51690">MQLDVKTLYPNYYLEDAKDKKERYQSSCKSSGRDKGGQHPRRGMQRAKSAFLKRESAPTNSKSNQIFPLERESFTSSRKKNEMDFGGIRPILRHGSSADRNLVKAKVMKDTRSDAISGGFDRIGISPIRKHVAVSNLARDKGREWFGSRNKPLMNASRSMPNLHIRCQPTVPDHEESSFFLTEPKASMLEKYSAMAQALALGSVLLYGYNRVEEANSIWRNALDCCQPQYNVQLSALLYHHIGISYREDSLKLEDALHMQKQCLRLSIQCDDTRLMARAHKTLGAIYLDKEDIPRSSWHQNTALELALQAGDMELEGRIRANLGNLAIHEDDMELALNSHKRDLELASTKYLNSSVAQARAHQNLTIVYKKLQQMDHAHHHEKLAKAYGKSAFLVDIKHHIHDAIGNIHAQISNSSSSALTFAVAHALEALGRITDKSSDPTLITLQDIAYEQSQTLSS</sequence>
<dbReference type="InterPro" id="IPR011990">
    <property type="entry name" value="TPR-like_helical_dom_sf"/>
</dbReference>
<accession>F0WZW7</accession>
<evidence type="ECO:0000256" key="4">
    <source>
        <dbReference type="ARBA" id="ARBA00022803"/>
    </source>
</evidence>
<gene>
    <name evidence="7" type="primary">AlNc14C446G11708</name>
    <name evidence="7" type="ORF">ALNC14_131900</name>
</gene>